<dbReference type="InterPro" id="IPR030678">
    <property type="entry name" value="Peptide/Ni-bd"/>
</dbReference>
<dbReference type="Gene3D" id="3.40.190.10">
    <property type="entry name" value="Periplasmic binding protein-like II"/>
    <property type="match status" value="1"/>
</dbReference>
<evidence type="ECO:0000313" key="4">
    <source>
        <dbReference type="EMBL" id="GAA1402930.1"/>
    </source>
</evidence>
<evidence type="ECO:0000256" key="2">
    <source>
        <dbReference type="SAM" id="SignalP"/>
    </source>
</evidence>
<dbReference type="PROSITE" id="PS51257">
    <property type="entry name" value="PROKAR_LIPOPROTEIN"/>
    <property type="match status" value="1"/>
</dbReference>
<accession>A0ABN1YB21</accession>
<evidence type="ECO:0000256" key="1">
    <source>
        <dbReference type="SAM" id="MobiDB-lite"/>
    </source>
</evidence>
<dbReference type="Proteomes" id="UP001499863">
    <property type="component" value="Unassembled WGS sequence"/>
</dbReference>
<dbReference type="PANTHER" id="PTHR30290:SF83">
    <property type="entry name" value="ABC TRANSPORTER SUBSTRATE-BINDING PROTEIN"/>
    <property type="match status" value="1"/>
</dbReference>
<dbReference type="PIRSF" id="PIRSF002741">
    <property type="entry name" value="MppA"/>
    <property type="match status" value="1"/>
</dbReference>
<organism evidence="4 5">
    <name type="scientific">Kitasatospora putterlickiae</name>
    <dbReference type="NCBI Taxonomy" id="221725"/>
    <lineage>
        <taxon>Bacteria</taxon>
        <taxon>Bacillati</taxon>
        <taxon>Actinomycetota</taxon>
        <taxon>Actinomycetes</taxon>
        <taxon>Kitasatosporales</taxon>
        <taxon>Streptomycetaceae</taxon>
        <taxon>Kitasatospora</taxon>
    </lineage>
</organism>
<dbReference type="InterPro" id="IPR000914">
    <property type="entry name" value="SBP_5_dom"/>
</dbReference>
<protein>
    <submittedName>
        <fullName evidence="4">ABC transporter substrate-binding protein</fullName>
    </submittedName>
</protein>
<name>A0ABN1YB21_9ACTN</name>
<keyword evidence="2" id="KW-0732">Signal</keyword>
<dbReference type="EMBL" id="BAAAKJ010000255">
    <property type="protein sequence ID" value="GAA1402930.1"/>
    <property type="molecule type" value="Genomic_DNA"/>
</dbReference>
<keyword evidence="5" id="KW-1185">Reference proteome</keyword>
<sequence>MKRHTLVLASTVCTAALALTASACSASDDTVSGGGTAASAPKDDGPAVDGGTLRIGLDRPFAKLDPADSGLTAMPMMILANALYDPLMINGDNGAVEPYLAKAFTPNTDATVWTLELREGVAFSDGKPLDAQAVVNHVDRLSKPEAKCACAADAATIGAMTVNSPTSVGFTLKSANAAFPSLFTRSLGYVSEAPAGPDTPAVGSGPYTLESVQPGVSATLVRNPSYWGTKGHADKLVYKVLPDTDSRYQSLRSGDTDLVWTETASQYKQAPGDNLRAATGPGSTSTVVFNTKAAPFDDVRVRQALQLAVDRAAVEKVVHLDQGKVSDGPIGSSSPYRGAASYPAKDTAKARELLAQAGHSDLSFEYLVDSRPEGQQRATVLQQMFADIGVKMTIKPLDPASLGTAMYQRKFQVMDFVTSMFGDTDTALANLYVPGAAYNFSGWENAKAGQAITTGRTTVDQAQRARSYQEAAQEVVNEAPMLFLTENPVGFLASAKIGGLPDVSKRTVVNVSPAGLWVKK</sequence>
<dbReference type="SUPFAM" id="SSF53850">
    <property type="entry name" value="Periplasmic binding protein-like II"/>
    <property type="match status" value="1"/>
</dbReference>
<feature type="region of interest" description="Disordered" evidence="1">
    <location>
        <begin position="26"/>
        <end position="49"/>
    </location>
</feature>
<evidence type="ECO:0000313" key="5">
    <source>
        <dbReference type="Proteomes" id="UP001499863"/>
    </source>
</evidence>
<reference evidence="4 5" key="1">
    <citation type="journal article" date="2019" name="Int. J. Syst. Evol. Microbiol.">
        <title>The Global Catalogue of Microorganisms (GCM) 10K type strain sequencing project: providing services to taxonomists for standard genome sequencing and annotation.</title>
        <authorList>
            <consortium name="The Broad Institute Genomics Platform"/>
            <consortium name="The Broad Institute Genome Sequencing Center for Infectious Disease"/>
            <person name="Wu L."/>
            <person name="Ma J."/>
        </authorList>
    </citation>
    <scope>NUCLEOTIDE SEQUENCE [LARGE SCALE GENOMIC DNA]</scope>
    <source>
        <strain evidence="4 5">JCM 12393</strain>
    </source>
</reference>
<dbReference type="InterPro" id="IPR039424">
    <property type="entry name" value="SBP_5"/>
</dbReference>
<dbReference type="RefSeq" id="WP_344338951.1">
    <property type="nucleotide sequence ID" value="NZ_BAAAKJ010000255.1"/>
</dbReference>
<feature type="signal peptide" evidence="2">
    <location>
        <begin position="1"/>
        <end position="23"/>
    </location>
</feature>
<feature type="chain" id="PRO_5045627670" evidence="2">
    <location>
        <begin position="24"/>
        <end position="520"/>
    </location>
</feature>
<comment type="caution">
    <text evidence="4">The sequence shown here is derived from an EMBL/GenBank/DDBJ whole genome shotgun (WGS) entry which is preliminary data.</text>
</comment>
<proteinExistence type="predicted"/>
<dbReference type="Pfam" id="PF00496">
    <property type="entry name" value="SBP_bac_5"/>
    <property type="match status" value="1"/>
</dbReference>
<evidence type="ECO:0000259" key="3">
    <source>
        <dbReference type="Pfam" id="PF00496"/>
    </source>
</evidence>
<gene>
    <name evidence="4" type="ORF">GCM10009639_46970</name>
</gene>
<feature type="domain" description="Solute-binding protein family 5" evidence="3">
    <location>
        <begin position="96"/>
        <end position="434"/>
    </location>
</feature>
<dbReference type="Gene3D" id="3.10.105.10">
    <property type="entry name" value="Dipeptide-binding Protein, Domain 3"/>
    <property type="match status" value="1"/>
</dbReference>
<dbReference type="PANTHER" id="PTHR30290">
    <property type="entry name" value="PERIPLASMIC BINDING COMPONENT OF ABC TRANSPORTER"/>
    <property type="match status" value="1"/>
</dbReference>